<reference evidence="3 4" key="1">
    <citation type="submission" date="2020-08" db="EMBL/GenBank/DDBJ databases">
        <title>Genomic Encyclopedia of Type Strains, Phase IV (KMG-V): Genome sequencing to study the core and pangenomes of soil and plant-associated prokaryotes.</title>
        <authorList>
            <person name="Whitman W."/>
        </authorList>
    </citation>
    <scope>NUCLEOTIDE SEQUENCE [LARGE SCALE GENOMIC DNA]</scope>
    <source>
        <strain evidence="3 4">X5P3</strain>
    </source>
</reference>
<dbReference type="GO" id="GO:0016740">
    <property type="term" value="F:transferase activity"/>
    <property type="evidence" value="ECO:0007669"/>
    <property type="project" value="UniProtKB-KW"/>
</dbReference>
<feature type="chain" id="PRO_5030987788" evidence="1">
    <location>
        <begin position="21"/>
        <end position="166"/>
    </location>
</feature>
<dbReference type="PANTHER" id="PTHR43031:SF16">
    <property type="entry name" value="OXIDOREDUCTASE"/>
    <property type="match status" value="1"/>
</dbReference>
<dbReference type="InterPro" id="IPR001763">
    <property type="entry name" value="Rhodanese-like_dom"/>
</dbReference>
<evidence type="ECO:0000313" key="3">
    <source>
        <dbReference type="EMBL" id="MBB5062363.1"/>
    </source>
</evidence>
<dbReference type="InterPro" id="IPR050229">
    <property type="entry name" value="GlpE_sulfurtransferase"/>
</dbReference>
<dbReference type="InterPro" id="IPR036873">
    <property type="entry name" value="Rhodanese-like_dom_sf"/>
</dbReference>
<keyword evidence="1" id="KW-0732">Signal</keyword>
<name>A0A7W7ZM01_9BACT</name>
<sequence>MLKKIATISAISFLSTIAFAQQSPVSPHQPNQAKETQPASKAKKLTRAEFDALIAHPDRVLLIDVRRPDEISSIGGFPVYLSIQIKDLKIHLGEIPKDKLIITVSNHAARASIAADLLAENGFEVAGAIGAQTYETEGGALLKIAVPKPTAEQTSATHAVAATEGK</sequence>
<dbReference type="EMBL" id="JACHIO010000002">
    <property type="protein sequence ID" value="MBB5062363.1"/>
    <property type="molecule type" value="Genomic_DNA"/>
</dbReference>
<evidence type="ECO:0000259" key="2">
    <source>
        <dbReference type="PROSITE" id="PS50206"/>
    </source>
</evidence>
<dbReference type="Proteomes" id="UP000584867">
    <property type="component" value="Unassembled WGS sequence"/>
</dbReference>
<keyword evidence="3" id="KW-0808">Transferase</keyword>
<feature type="domain" description="Rhodanese" evidence="2">
    <location>
        <begin position="56"/>
        <end position="143"/>
    </location>
</feature>
<feature type="signal peptide" evidence="1">
    <location>
        <begin position="1"/>
        <end position="20"/>
    </location>
</feature>
<dbReference type="PANTHER" id="PTHR43031">
    <property type="entry name" value="FAD-DEPENDENT OXIDOREDUCTASE"/>
    <property type="match status" value="1"/>
</dbReference>
<dbReference type="RefSeq" id="WP_184252844.1">
    <property type="nucleotide sequence ID" value="NZ_JACHIO010000002.1"/>
</dbReference>
<evidence type="ECO:0000256" key="1">
    <source>
        <dbReference type="SAM" id="SignalP"/>
    </source>
</evidence>
<comment type="caution">
    <text evidence="3">The sequence shown here is derived from an EMBL/GenBank/DDBJ whole genome shotgun (WGS) entry which is preliminary data.</text>
</comment>
<accession>A0A7W7ZM01</accession>
<protein>
    <submittedName>
        <fullName evidence="3">Rhodanese-related sulfurtransferase</fullName>
    </submittedName>
</protein>
<dbReference type="PROSITE" id="PS50206">
    <property type="entry name" value="RHODANESE_3"/>
    <property type="match status" value="1"/>
</dbReference>
<dbReference type="Gene3D" id="3.40.250.10">
    <property type="entry name" value="Rhodanese-like domain"/>
    <property type="match status" value="1"/>
</dbReference>
<proteinExistence type="predicted"/>
<dbReference type="AlphaFoldDB" id="A0A7W7ZM01"/>
<organism evidence="3 4">
    <name type="scientific">Granulicella mallensis</name>
    <dbReference type="NCBI Taxonomy" id="940614"/>
    <lineage>
        <taxon>Bacteria</taxon>
        <taxon>Pseudomonadati</taxon>
        <taxon>Acidobacteriota</taxon>
        <taxon>Terriglobia</taxon>
        <taxon>Terriglobales</taxon>
        <taxon>Acidobacteriaceae</taxon>
        <taxon>Granulicella</taxon>
    </lineage>
</organism>
<gene>
    <name evidence="3" type="ORF">HDF15_000690</name>
</gene>
<evidence type="ECO:0000313" key="4">
    <source>
        <dbReference type="Proteomes" id="UP000584867"/>
    </source>
</evidence>
<dbReference type="SUPFAM" id="SSF52821">
    <property type="entry name" value="Rhodanese/Cell cycle control phosphatase"/>
    <property type="match status" value="1"/>
</dbReference>